<keyword evidence="8" id="KW-0472">Membrane</keyword>
<evidence type="ECO:0000259" key="9">
    <source>
        <dbReference type="PROSITE" id="PS50893"/>
    </source>
</evidence>
<keyword evidence="3" id="KW-1003">Cell membrane</keyword>
<dbReference type="NCBIfam" id="NF007739">
    <property type="entry name" value="PRK10419.1"/>
    <property type="match status" value="2"/>
</dbReference>
<dbReference type="Pfam" id="PF00005">
    <property type="entry name" value="ABC_tran"/>
    <property type="match status" value="2"/>
</dbReference>
<name>A0A381UQG4_9ZZZZ</name>
<dbReference type="PANTHER" id="PTHR43297:SF14">
    <property type="entry name" value="ATPASE AAA-TYPE CORE DOMAIN-CONTAINING PROTEIN"/>
    <property type="match status" value="1"/>
</dbReference>
<evidence type="ECO:0000256" key="7">
    <source>
        <dbReference type="ARBA" id="ARBA00022967"/>
    </source>
</evidence>
<dbReference type="PANTHER" id="PTHR43297">
    <property type="entry name" value="OLIGOPEPTIDE TRANSPORT ATP-BINDING PROTEIN APPD"/>
    <property type="match status" value="1"/>
</dbReference>
<evidence type="ECO:0000256" key="5">
    <source>
        <dbReference type="ARBA" id="ARBA00022741"/>
    </source>
</evidence>
<sequence>MKGLRIEGLSDKGWQEIVCGIDLQLNRGEILGLIGESGAGKSTIGLAAMGFAKDGCRIIDGEIDFDGIELRKAPEWQKRKLRGTRISYVAQSAAAAFNPAHRLINQFTEGPIEHDLLSEAKAKEKGRTLYRSLDLPDPDYIGERWPHQVSGGQLQRMMVAMSMSCEPDLIIFDEPTTALDVTTQIEVLKTIKEIVIDRNVAAIYITHDLAVVAQLADHLMVLRYGNLIEVNSTGQILKSPKQEYTQNLLDARIRNEKITAQIPNPKTLLNVESITAGYGKGPDILQDVSILVEKGRTVAVVGESGSGKSTLARVITGLLPARFGDIHFQGEPLPDKLNHREKQQLQKVQMISQLPDTALNPRQRVRDIIGRPLSFYLGLKGKEKEQRINELLQQIELSQDYIDRLPSELSGGEKQRICIARALAAEPELIICDEVTSALDSIVAKAILNLLQRLQNELGVTYLFISHDLDTVANIADQVVVLYAGRVAEQGSKSAVFQPPFHPYTRLLLSSVPEMRQGWLEETLSTREAKAGIAREVKITEQGCPFAERCPISIEDVCVGSRPPLQTTTSGHVYACQHSKEVLLRESQH</sequence>
<evidence type="ECO:0000256" key="8">
    <source>
        <dbReference type="ARBA" id="ARBA00023136"/>
    </source>
</evidence>
<keyword evidence="7" id="KW-1278">Translocase</keyword>
<dbReference type="GO" id="GO:0005524">
    <property type="term" value="F:ATP binding"/>
    <property type="evidence" value="ECO:0007669"/>
    <property type="project" value="UniProtKB-KW"/>
</dbReference>
<proteinExistence type="predicted"/>
<dbReference type="PROSITE" id="PS50893">
    <property type="entry name" value="ABC_TRANSPORTER_2"/>
    <property type="match status" value="2"/>
</dbReference>
<feature type="domain" description="ABC transporter" evidence="9">
    <location>
        <begin position="269"/>
        <end position="509"/>
    </location>
</feature>
<dbReference type="CDD" id="cd03257">
    <property type="entry name" value="ABC_NikE_OppD_transporters"/>
    <property type="match status" value="2"/>
</dbReference>
<keyword evidence="2" id="KW-0813">Transport</keyword>
<dbReference type="InterPro" id="IPR027417">
    <property type="entry name" value="P-loop_NTPase"/>
</dbReference>
<evidence type="ECO:0000256" key="4">
    <source>
        <dbReference type="ARBA" id="ARBA00022519"/>
    </source>
</evidence>
<dbReference type="InterPro" id="IPR050388">
    <property type="entry name" value="ABC_Ni/Peptide_Import"/>
</dbReference>
<dbReference type="GO" id="GO:0016887">
    <property type="term" value="F:ATP hydrolysis activity"/>
    <property type="evidence" value="ECO:0007669"/>
    <property type="project" value="InterPro"/>
</dbReference>
<dbReference type="Gene3D" id="3.40.50.300">
    <property type="entry name" value="P-loop containing nucleotide triphosphate hydrolases"/>
    <property type="match status" value="2"/>
</dbReference>
<dbReference type="EMBL" id="UINC01006919">
    <property type="protein sequence ID" value="SVA30399.1"/>
    <property type="molecule type" value="Genomic_DNA"/>
</dbReference>
<dbReference type="PROSITE" id="PS00211">
    <property type="entry name" value="ABC_TRANSPORTER_1"/>
    <property type="match status" value="2"/>
</dbReference>
<dbReference type="SUPFAM" id="SSF52540">
    <property type="entry name" value="P-loop containing nucleoside triphosphate hydrolases"/>
    <property type="match status" value="2"/>
</dbReference>
<dbReference type="GO" id="GO:0005886">
    <property type="term" value="C:plasma membrane"/>
    <property type="evidence" value="ECO:0007669"/>
    <property type="project" value="UniProtKB-SubCell"/>
</dbReference>
<dbReference type="GO" id="GO:0015833">
    <property type="term" value="P:peptide transport"/>
    <property type="evidence" value="ECO:0007669"/>
    <property type="project" value="InterPro"/>
</dbReference>
<dbReference type="InterPro" id="IPR003439">
    <property type="entry name" value="ABC_transporter-like_ATP-bd"/>
</dbReference>
<protein>
    <recommendedName>
        <fullName evidence="9">ABC transporter domain-containing protein</fullName>
    </recommendedName>
</protein>
<evidence type="ECO:0000256" key="3">
    <source>
        <dbReference type="ARBA" id="ARBA00022475"/>
    </source>
</evidence>
<dbReference type="NCBIfam" id="TIGR01727">
    <property type="entry name" value="oligo_HPY"/>
    <property type="match status" value="1"/>
</dbReference>
<dbReference type="SMART" id="SM00382">
    <property type="entry name" value="AAA"/>
    <property type="match status" value="2"/>
</dbReference>
<reference evidence="10" key="1">
    <citation type="submission" date="2018-05" db="EMBL/GenBank/DDBJ databases">
        <authorList>
            <person name="Lanie J.A."/>
            <person name="Ng W.-L."/>
            <person name="Kazmierczak K.M."/>
            <person name="Andrzejewski T.M."/>
            <person name="Davidsen T.M."/>
            <person name="Wayne K.J."/>
            <person name="Tettelin H."/>
            <person name="Glass J.I."/>
            <person name="Rusch D."/>
            <person name="Podicherti R."/>
            <person name="Tsui H.-C.T."/>
            <person name="Winkler M.E."/>
        </authorList>
    </citation>
    <scope>NUCLEOTIDE SEQUENCE</scope>
</reference>
<evidence type="ECO:0000313" key="10">
    <source>
        <dbReference type="EMBL" id="SVA30399.1"/>
    </source>
</evidence>
<dbReference type="InterPro" id="IPR013563">
    <property type="entry name" value="Oligopep_ABC_C"/>
</dbReference>
<evidence type="ECO:0000256" key="2">
    <source>
        <dbReference type="ARBA" id="ARBA00022448"/>
    </source>
</evidence>
<gene>
    <name evidence="10" type="ORF">METZ01_LOCUS83253</name>
</gene>
<dbReference type="AlphaFoldDB" id="A0A381UQG4"/>
<dbReference type="Pfam" id="PF08352">
    <property type="entry name" value="oligo_HPY"/>
    <property type="match status" value="1"/>
</dbReference>
<accession>A0A381UQG4</accession>
<dbReference type="InterPro" id="IPR017871">
    <property type="entry name" value="ABC_transporter-like_CS"/>
</dbReference>
<dbReference type="InterPro" id="IPR003593">
    <property type="entry name" value="AAA+_ATPase"/>
</dbReference>
<keyword evidence="6" id="KW-0067">ATP-binding</keyword>
<keyword evidence="4" id="KW-0997">Cell inner membrane</keyword>
<evidence type="ECO:0000256" key="6">
    <source>
        <dbReference type="ARBA" id="ARBA00022840"/>
    </source>
</evidence>
<organism evidence="10">
    <name type="scientific">marine metagenome</name>
    <dbReference type="NCBI Taxonomy" id="408172"/>
    <lineage>
        <taxon>unclassified sequences</taxon>
        <taxon>metagenomes</taxon>
        <taxon>ecological metagenomes</taxon>
    </lineage>
</organism>
<evidence type="ECO:0000256" key="1">
    <source>
        <dbReference type="ARBA" id="ARBA00004202"/>
    </source>
</evidence>
<feature type="domain" description="ABC transporter" evidence="9">
    <location>
        <begin position="1"/>
        <end position="249"/>
    </location>
</feature>
<keyword evidence="5" id="KW-0547">Nucleotide-binding</keyword>
<comment type="subcellular location">
    <subcellularLocation>
        <location evidence="1">Cell membrane</location>
        <topology evidence="1">Peripheral membrane protein</topology>
    </subcellularLocation>
</comment>